<accession>A0A3Q9R0P5</accession>
<dbReference type="SUPFAM" id="SSF53681">
    <property type="entry name" value="Aspartate/glutamate racemase"/>
    <property type="match status" value="2"/>
</dbReference>
<comment type="similarity">
    <text evidence="8">Belongs to the aspartate/glutamate racemases family.</text>
</comment>
<feature type="binding site" evidence="8">
    <location>
        <begin position="9"/>
        <end position="10"/>
    </location>
    <ligand>
        <name>substrate</name>
    </ligand>
</feature>
<evidence type="ECO:0000256" key="4">
    <source>
        <dbReference type="ARBA" id="ARBA00022984"/>
    </source>
</evidence>
<feature type="binding site" evidence="8">
    <location>
        <begin position="41"/>
        <end position="42"/>
    </location>
    <ligand>
        <name>substrate</name>
    </ligand>
</feature>
<dbReference type="Gene3D" id="3.40.50.1860">
    <property type="match status" value="2"/>
</dbReference>
<keyword evidence="10" id="KW-1185">Reference proteome</keyword>
<dbReference type="RefSeq" id="WP_066385996.1">
    <property type="nucleotide sequence ID" value="NZ_CP022572.1"/>
</dbReference>
<name>A0A3Q9R0P5_9BACI</name>
<keyword evidence="5 8" id="KW-0413">Isomerase</keyword>
<feature type="active site" description="Proton donor/acceptor" evidence="8">
    <location>
        <position position="72"/>
    </location>
</feature>
<dbReference type="AlphaFoldDB" id="A0A3Q9R0P5"/>
<evidence type="ECO:0000256" key="2">
    <source>
        <dbReference type="ARBA" id="ARBA00013090"/>
    </source>
</evidence>
<dbReference type="InterPro" id="IPR004391">
    <property type="entry name" value="Glu_race"/>
</dbReference>
<dbReference type="HAMAP" id="MF_00258">
    <property type="entry name" value="Glu_racemase"/>
    <property type="match status" value="1"/>
</dbReference>
<dbReference type="OrthoDB" id="9801055at2"/>
<dbReference type="KEGG" id="nmk:CHR53_20955"/>
<dbReference type="GO" id="GO:0071555">
    <property type="term" value="P:cell wall organization"/>
    <property type="evidence" value="ECO:0007669"/>
    <property type="project" value="UniProtKB-KW"/>
</dbReference>
<dbReference type="GO" id="GO:0042802">
    <property type="term" value="F:identical protein binding"/>
    <property type="evidence" value="ECO:0007669"/>
    <property type="project" value="UniProtKB-ARBA"/>
</dbReference>
<evidence type="ECO:0000256" key="3">
    <source>
        <dbReference type="ARBA" id="ARBA00022960"/>
    </source>
</evidence>
<evidence type="ECO:0000256" key="1">
    <source>
        <dbReference type="ARBA" id="ARBA00001602"/>
    </source>
</evidence>
<dbReference type="PROSITE" id="PS00924">
    <property type="entry name" value="ASP_GLU_RACEMASE_2"/>
    <property type="match status" value="1"/>
</dbReference>
<evidence type="ECO:0000256" key="6">
    <source>
        <dbReference type="ARBA" id="ARBA00023316"/>
    </source>
</evidence>
<dbReference type="InterPro" id="IPR018187">
    <property type="entry name" value="Asp/Glu_racemase_AS_1"/>
</dbReference>
<keyword evidence="6 8" id="KW-0961">Cell wall biogenesis/degradation</keyword>
<dbReference type="Pfam" id="PF01177">
    <property type="entry name" value="Asp_Glu_race"/>
    <property type="match status" value="1"/>
</dbReference>
<organism evidence="9 10">
    <name type="scientific">Neobacillus mesonae</name>
    <dbReference type="NCBI Taxonomy" id="1193713"/>
    <lineage>
        <taxon>Bacteria</taxon>
        <taxon>Bacillati</taxon>
        <taxon>Bacillota</taxon>
        <taxon>Bacilli</taxon>
        <taxon>Bacillales</taxon>
        <taxon>Bacillaceae</taxon>
        <taxon>Neobacillus</taxon>
    </lineage>
</organism>
<reference evidence="9 10" key="1">
    <citation type="submission" date="2017-07" db="EMBL/GenBank/DDBJ databases">
        <title>The complete genome sequence of Bacillus mesonae strain H20-5, an efficient strain improving plant abiotic stress resistance.</title>
        <authorList>
            <person name="Kim S.Y."/>
            <person name="Song H."/>
            <person name="Sang M.K."/>
            <person name="Weon H.-Y."/>
            <person name="Song J."/>
        </authorList>
    </citation>
    <scope>NUCLEOTIDE SEQUENCE [LARGE SCALE GENOMIC DNA]</scope>
    <source>
        <strain evidence="9 10">H20-5</strain>
    </source>
</reference>
<gene>
    <name evidence="8" type="primary">murI</name>
    <name evidence="9" type="ORF">CHR53_20955</name>
</gene>
<dbReference type="Proteomes" id="UP000282892">
    <property type="component" value="Chromosome"/>
</dbReference>
<dbReference type="GO" id="GO:0009252">
    <property type="term" value="P:peptidoglycan biosynthetic process"/>
    <property type="evidence" value="ECO:0007669"/>
    <property type="project" value="UniProtKB-UniRule"/>
</dbReference>
<protein>
    <recommendedName>
        <fullName evidence="7 8">Glutamate racemase</fullName>
        <ecNumber evidence="2 8">5.1.1.3</ecNumber>
    </recommendedName>
</protein>
<dbReference type="InterPro" id="IPR001920">
    <property type="entry name" value="Asp/Glu_race"/>
</dbReference>
<dbReference type="NCBIfam" id="NF002035">
    <property type="entry name" value="PRK00865.1-3"/>
    <property type="match status" value="1"/>
</dbReference>
<dbReference type="InterPro" id="IPR033134">
    <property type="entry name" value="Asp/Glu_racemase_AS_2"/>
</dbReference>
<feature type="active site" description="Proton donor/acceptor" evidence="8">
    <location>
        <position position="183"/>
    </location>
</feature>
<dbReference type="PANTHER" id="PTHR21198:SF2">
    <property type="entry name" value="GLUTAMATE RACEMASE"/>
    <property type="match status" value="1"/>
</dbReference>
<comment type="function">
    <text evidence="8">Provides the (R)-glutamate required for cell wall biosynthesis.</text>
</comment>
<dbReference type="NCBIfam" id="TIGR00067">
    <property type="entry name" value="glut_race"/>
    <property type="match status" value="1"/>
</dbReference>
<evidence type="ECO:0000256" key="8">
    <source>
        <dbReference type="HAMAP-Rule" id="MF_00258"/>
    </source>
</evidence>
<dbReference type="EC" id="5.1.1.3" evidence="2 8"/>
<comment type="catalytic activity">
    <reaction evidence="1 8">
        <text>L-glutamate = D-glutamate</text>
        <dbReference type="Rhea" id="RHEA:12813"/>
        <dbReference type="ChEBI" id="CHEBI:29985"/>
        <dbReference type="ChEBI" id="CHEBI:29986"/>
        <dbReference type="EC" id="5.1.1.3"/>
    </reaction>
</comment>
<dbReference type="GO" id="GO:0008360">
    <property type="term" value="P:regulation of cell shape"/>
    <property type="evidence" value="ECO:0007669"/>
    <property type="project" value="UniProtKB-KW"/>
</dbReference>
<proteinExistence type="inferred from homology"/>
<dbReference type="FunFam" id="3.40.50.1860:FF:000002">
    <property type="entry name" value="Glutamate racemase"/>
    <property type="match status" value="1"/>
</dbReference>
<evidence type="ECO:0000256" key="7">
    <source>
        <dbReference type="ARBA" id="ARBA00070053"/>
    </source>
</evidence>
<dbReference type="GO" id="GO:0008881">
    <property type="term" value="F:glutamate racemase activity"/>
    <property type="evidence" value="ECO:0007669"/>
    <property type="project" value="UniProtKB-UniRule"/>
</dbReference>
<dbReference type="PANTHER" id="PTHR21198">
    <property type="entry name" value="GLUTAMATE RACEMASE"/>
    <property type="match status" value="1"/>
</dbReference>
<keyword evidence="4 8" id="KW-0573">Peptidoglycan synthesis</keyword>
<dbReference type="UniPathway" id="UPA00219"/>
<sequence>MKQAIGVIDSGVGGLTVAKEIMRQLPNEKIIYLGDTARCPYGPRTTKEVKRFTWELTNFLLKKHIKMLVIACNTATAAALDEIRRELPIPVLGVINPGARAAVKRTRNYRVGVVGTEGTVKSGAYEKALKSLNSHLFIKSQACPKFVPLVESGEYGGPIAEKIVSEALKPLLDQNLDTLILGCTHYPLLEPLIKKEMGENVNVISSGDETAREVSAILEYNGQLATGEKAHVHEFYTTGSTWIFSKIASQWLEELCPVNQVKKIKL</sequence>
<keyword evidence="3 8" id="KW-0133">Cell shape</keyword>
<feature type="binding site" evidence="8">
    <location>
        <begin position="184"/>
        <end position="185"/>
    </location>
    <ligand>
        <name>substrate</name>
    </ligand>
</feature>
<dbReference type="STRING" id="1193713.GCA_001636315_01072"/>
<dbReference type="PROSITE" id="PS00923">
    <property type="entry name" value="ASP_GLU_RACEMASE_1"/>
    <property type="match status" value="1"/>
</dbReference>
<feature type="binding site" evidence="8">
    <location>
        <begin position="73"/>
        <end position="74"/>
    </location>
    <ligand>
        <name>substrate</name>
    </ligand>
</feature>
<comment type="pathway">
    <text evidence="8">Cell wall biogenesis; peptidoglycan biosynthesis.</text>
</comment>
<evidence type="ECO:0000313" key="9">
    <source>
        <dbReference type="EMBL" id="AZU63538.1"/>
    </source>
</evidence>
<dbReference type="EMBL" id="CP022572">
    <property type="protein sequence ID" value="AZU63538.1"/>
    <property type="molecule type" value="Genomic_DNA"/>
</dbReference>
<evidence type="ECO:0000313" key="10">
    <source>
        <dbReference type="Proteomes" id="UP000282892"/>
    </source>
</evidence>
<evidence type="ECO:0000256" key="5">
    <source>
        <dbReference type="ARBA" id="ARBA00023235"/>
    </source>
</evidence>
<dbReference type="InterPro" id="IPR015942">
    <property type="entry name" value="Asp/Glu/hydantoin_racemase"/>
</dbReference>